<sequence length="49" mass="4700">MGASPGVGNGGYGGGGGTVGRAARGRWGAHAGCASTRTEGAAPWHVRYG</sequence>
<reference evidence="2" key="1">
    <citation type="submission" date="2020-02" db="EMBL/GenBank/DDBJ databases">
        <authorList>
            <person name="Meier V. D."/>
        </authorList>
    </citation>
    <scope>NUCLEOTIDE SEQUENCE</scope>
    <source>
        <strain evidence="2">AVDCRST_MAG68</strain>
    </source>
</reference>
<accession>A0A6J4M8H9</accession>
<name>A0A6J4M8H9_9BACT</name>
<feature type="compositionally biased region" description="Gly residues" evidence="1">
    <location>
        <begin position="1"/>
        <end position="19"/>
    </location>
</feature>
<gene>
    <name evidence="2" type="ORF">AVDCRST_MAG68-3698</name>
</gene>
<proteinExistence type="predicted"/>
<evidence type="ECO:0000313" key="2">
    <source>
        <dbReference type="EMBL" id="CAA9351158.1"/>
    </source>
</evidence>
<feature type="region of interest" description="Disordered" evidence="1">
    <location>
        <begin position="1"/>
        <end position="23"/>
    </location>
</feature>
<dbReference type="EMBL" id="CADCTW010000172">
    <property type="protein sequence ID" value="CAA9351158.1"/>
    <property type="molecule type" value="Genomic_DNA"/>
</dbReference>
<evidence type="ECO:0000256" key="1">
    <source>
        <dbReference type="SAM" id="MobiDB-lite"/>
    </source>
</evidence>
<organism evidence="2">
    <name type="scientific">uncultured Gemmatimonadota bacterium</name>
    <dbReference type="NCBI Taxonomy" id="203437"/>
    <lineage>
        <taxon>Bacteria</taxon>
        <taxon>Pseudomonadati</taxon>
        <taxon>Gemmatimonadota</taxon>
        <taxon>environmental samples</taxon>
    </lineage>
</organism>
<dbReference type="AlphaFoldDB" id="A0A6J4M8H9"/>
<protein>
    <submittedName>
        <fullName evidence="2">Uncharacterized protein</fullName>
    </submittedName>
</protein>